<dbReference type="InterPro" id="IPR029058">
    <property type="entry name" value="AB_hydrolase_fold"/>
</dbReference>
<dbReference type="Proteomes" id="UP000199356">
    <property type="component" value="Unassembled WGS sequence"/>
</dbReference>
<dbReference type="SUPFAM" id="SSF53474">
    <property type="entry name" value="alpha/beta-Hydrolases"/>
    <property type="match status" value="1"/>
</dbReference>
<dbReference type="AlphaFoldDB" id="A0A1I5URF3"/>
<dbReference type="InterPro" id="IPR000073">
    <property type="entry name" value="AB_hydrolase_1"/>
</dbReference>
<evidence type="ECO:0000313" key="3">
    <source>
        <dbReference type="Proteomes" id="UP000199356"/>
    </source>
</evidence>
<accession>A0A1I5URF3</accession>
<name>A0A1I5URF3_9RHOB</name>
<dbReference type="Gene3D" id="3.40.50.1820">
    <property type="entry name" value="alpha/beta hydrolase"/>
    <property type="match status" value="1"/>
</dbReference>
<keyword evidence="3" id="KW-1185">Reference proteome</keyword>
<gene>
    <name evidence="2" type="ORF">SAMN04488047_12325</name>
</gene>
<protein>
    <submittedName>
        <fullName evidence="2">Pimeloyl-ACP methyl ester carboxylesterase</fullName>
    </submittedName>
</protein>
<feature type="domain" description="AB hydrolase-1" evidence="1">
    <location>
        <begin position="10"/>
        <end position="246"/>
    </location>
</feature>
<reference evidence="2 3" key="1">
    <citation type="submission" date="2016-10" db="EMBL/GenBank/DDBJ databases">
        <authorList>
            <person name="de Groot N.N."/>
        </authorList>
    </citation>
    <scope>NUCLEOTIDE SEQUENCE [LARGE SCALE GENOMIC DNA]</scope>
    <source>
        <strain evidence="2 3">DSM 19547</strain>
    </source>
</reference>
<dbReference type="EMBL" id="FOXA01000023">
    <property type="protein sequence ID" value="SFP97772.1"/>
    <property type="molecule type" value="Genomic_DNA"/>
</dbReference>
<dbReference type="InterPro" id="IPR050228">
    <property type="entry name" value="Carboxylesterase_BioH"/>
</dbReference>
<organism evidence="2 3">
    <name type="scientific">Tranquillimonas alkanivorans</name>
    <dbReference type="NCBI Taxonomy" id="441119"/>
    <lineage>
        <taxon>Bacteria</taxon>
        <taxon>Pseudomonadati</taxon>
        <taxon>Pseudomonadota</taxon>
        <taxon>Alphaproteobacteria</taxon>
        <taxon>Rhodobacterales</taxon>
        <taxon>Roseobacteraceae</taxon>
        <taxon>Tranquillimonas</taxon>
    </lineage>
</organism>
<dbReference type="STRING" id="441119.SAMN04488047_12325"/>
<evidence type="ECO:0000259" key="1">
    <source>
        <dbReference type="Pfam" id="PF12697"/>
    </source>
</evidence>
<sequence length="260" mass="27798">MREAGSGRPLVFLHGWTMDASIFEGQFGRLSDRFHCLAPDLPGHGTARDGAPTLEAAADAVDALLRELSEVVLIGWSMGASVAWSYVRRHGAEALAGLVTVDMSPRLLNGPGWPHGLLGQERAGARAMAARFDADWEGGAQAIASTMFATRDGVPGYGRDRAMRQVTSNEPETMRRIWRALVAADLRDVVPRVPVPVLACHGARSRVYPASAAEWIAGASPQGRRLAFEMSGHSPHLEEPDAFAEAIAKFAGQGACEHAP</sequence>
<dbReference type="PANTHER" id="PTHR43194:SF2">
    <property type="entry name" value="PEROXISOMAL MEMBRANE PROTEIN LPX1"/>
    <property type="match status" value="1"/>
</dbReference>
<evidence type="ECO:0000313" key="2">
    <source>
        <dbReference type="EMBL" id="SFP97772.1"/>
    </source>
</evidence>
<dbReference type="PANTHER" id="PTHR43194">
    <property type="entry name" value="HYDROLASE ALPHA/BETA FOLD FAMILY"/>
    <property type="match status" value="1"/>
</dbReference>
<proteinExistence type="predicted"/>
<dbReference type="Pfam" id="PF12697">
    <property type="entry name" value="Abhydrolase_6"/>
    <property type="match status" value="1"/>
</dbReference>